<dbReference type="Pfam" id="PF05193">
    <property type="entry name" value="Peptidase_M16_C"/>
    <property type="match status" value="1"/>
</dbReference>
<evidence type="ECO:0000313" key="9">
    <source>
        <dbReference type="Proteomes" id="UP000193920"/>
    </source>
</evidence>
<evidence type="ECO:0000256" key="5">
    <source>
        <dbReference type="RuleBase" id="RU004447"/>
    </source>
</evidence>
<dbReference type="PANTHER" id="PTHR11851">
    <property type="entry name" value="METALLOPROTEASE"/>
    <property type="match status" value="1"/>
</dbReference>
<dbReference type="InterPro" id="IPR011765">
    <property type="entry name" value="Pept_M16_N"/>
</dbReference>
<evidence type="ECO:0000256" key="4">
    <source>
        <dbReference type="ARBA" id="ARBA00032315"/>
    </source>
</evidence>
<dbReference type="STRING" id="1754190.A0A1Y2ANF7"/>
<accession>A0A1Y2ANF7</accession>
<feature type="domain" description="Peptidase M16 C-terminal" evidence="7">
    <location>
        <begin position="225"/>
        <end position="424"/>
    </location>
</feature>
<evidence type="ECO:0000256" key="1">
    <source>
        <dbReference type="ARBA" id="ARBA00002123"/>
    </source>
</evidence>
<dbReference type="GO" id="GO:0006627">
    <property type="term" value="P:protein processing involved in protein targeting to mitochondrion"/>
    <property type="evidence" value="ECO:0007669"/>
    <property type="project" value="TreeGrafter"/>
</dbReference>
<dbReference type="GO" id="GO:0005739">
    <property type="term" value="C:mitochondrion"/>
    <property type="evidence" value="ECO:0007669"/>
    <property type="project" value="TreeGrafter"/>
</dbReference>
<evidence type="ECO:0000259" key="7">
    <source>
        <dbReference type="Pfam" id="PF05193"/>
    </source>
</evidence>
<dbReference type="Gene3D" id="3.30.830.10">
    <property type="entry name" value="Metalloenzyme, LuxS/M16 peptidase-like"/>
    <property type="match status" value="2"/>
</dbReference>
<dbReference type="Proteomes" id="UP000193920">
    <property type="component" value="Unassembled WGS sequence"/>
</dbReference>
<dbReference type="OrthoDB" id="277191at2759"/>
<sequence length="534" mass="60147">MSLSILLNQNNSLNKKIILNSLSTFKNKSILKSNLSIFSSKKPLITKSNDFSTVITSLPNGLKVASEEAPGHFASVGVYIDAGSRYENNQNAGSSHLIDRLAFKSTKDYTSEELVQEMEKLGGSVVAHSSRESIIYQSSIFRHDIQKILPLFSQIIRYPLLLKNDFEEVKKSTLYEIEELSQQPDMLLIEKIHEVAYNNASNGKGSQPNTVGRSMLCTTEKLKTMNLDIIKDFRKTWFSPNRMVIVGTGMSHEYLLEHVQKHFGDIPKASPEILQKQKEQTKAAKYTGGSLIINTKGQTLSNPDEMMLTHIYLAFESVNANDPDIYAVAVLNTLMGGGSSFSAGGPGKGIYSRLYTHVLNQYQFVEKCQMFNYSYNDTGLFGISLSVLSHPQVHGYVLPIIFNQIQDMISQIKPEEVNRAKNQLTSQLLMNLENRSVELEDIGRQILSNGKRVSASEMYKRIQEVSYADIVRVAHRIIFGETDTKEMKSYPDMKYTPRTGDGRPTIVIQGPFEDNDPLLKAEQTVNEFFKYKQN</sequence>
<proteinExistence type="inferred from homology"/>
<feature type="domain" description="Peptidase M16 N-terminal" evidence="6">
    <location>
        <begin position="63"/>
        <end position="202"/>
    </location>
</feature>
<keyword evidence="9" id="KW-1185">Reference proteome</keyword>
<comment type="function">
    <text evidence="1">Substrate recognition and binding subunit of the essential mitochondrial processing protease (MPP), which cleaves the mitochondrial sequence off newly imported precursors proteins.</text>
</comment>
<evidence type="ECO:0000256" key="2">
    <source>
        <dbReference type="ARBA" id="ARBA00007261"/>
    </source>
</evidence>
<dbReference type="Pfam" id="PF00675">
    <property type="entry name" value="Peptidase_M16"/>
    <property type="match status" value="1"/>
</dbReference>
<organism evidence="8 9">
    <name type="scientific">Neocallimastix californiae</name>
    <dbReference type="NCBI Taxonomy" id="1754190"/>
    <lineage>
        <taxon>Eukaryota</taxon>
        <taxon>Fungi</taxon>
        <taxon>Fungi incertae sedis</taxon>
        <taxon>Chytridiomycota</taxon>
        <taxon>Chytridiomycota incertae sedis</taxon>
        <taxon>Neocallimastigomycetes</taxon>
        <taxon>Neocallimastigales</taxon>
        <taxon>Neocallimastigaceae</taxon>
        <taxon>Neocallimastix</taxon>
    </lineage>
</organism>
<dbReference type="AlphaFoldDB" id="A0A1Y2ANF7"/>
<dbReference type="GO" id="GO:0004222">
    <property type="term" value="F:metalloendopeptidase activity"/>
    <property type="evidence" value="ECO:0007669"/>
    <property type="project" value="InterPro"/>
</dbReference>
<dbReference type="InterPro" id="IPR050361">
    <property type="entry name" value="MPP/UQCRC_Complex"/>
</dbReference>
<dbReference type="InterPro" id="IPR007863">
    <property type="entry name" value="Peptidase_M16_C"/>
</dbReference>
<comment type="similarity">
    <text evidence="2 5">Belongs to the peptidase M16 family.</text>
</comment>
<name>A0A1Y2ANF7_9FUNG</name>
<comment type="caution">
    <text evidence="8">The sequence shown here is derived from an EMBL/GenBank/DDBJ whole genome shotgun (WGS) entry which is preliminary data.</text>
</comment>
<dbReference type="InterPro" id="IPR011249">
    <property type="entry name" value="Metalloenz_LuxS/M16"/>
</dbReference>
<dbReference type="GO" id="GO:0046872">
    <property type="term" value="F:metal ion binding"/>
    <property type="evidence" value="ECO:0007669"/>
    <property type="project" value="InterPro"/>
</dbReference>
<evidence type="ECO:0000256" key="3">
    <source>
        <dbReference type="ARBA" id="ARBA00030006"/>
    </source>
</evidence>
<evidence type="ECO:0000313" key="8">
    <source>
        <dbReference type="EMBL" id="ORY23485.1"/>
    </source>
</evidence>
<keyword evidence="8" id="KW-0378">Hydrolase</keyword>
<evidence type="ECO:0000259" key="6">
    <source>
        <dbReference type="Pfam" id="PF00675"/>
    </source>
</evidence>
<dbReference type="EMBL" id="MCOG01000233">
    <property type="protein sequence ID" value="ORY23485.1"/>
    <property type="molecule type" value="Genomic_DNA"/>
</dbReference>
<dbReference type="InterPro" id="IPR001431">
    <property type="entry name" value="Pept_M16_Zn_BS"/>
</dbReference>
<dbReference type="SUPFAM" id="SSF63411">
    <property type="entry name" value="LuxS/MPP-like metallohydrolase"/>
    <property type="match status" value="2"/>
</dbReference>
<protein>
    <recommendedName>
        <fullName evidence="3">Alpha-MPP</fullName>
    </recommendedName>
    <alternativeName>
        <fullName evidence="4">Inactive zinc metalloprotease alpha</fullName>
    </alternativeName>
</protein>
<gene>
    <name evidence="8" type="ORF">LY90DRAFT_706838</name>
</gene>
<dbReference type="PANTHER" id="PTHR11851:SF49">
    <property type="entry name" value="MITOCHONDRIAL-PROCESSING PEPTIDASE SUBUNIT ALPHA"/>
    <property type="match status" value="1"/>
</dbReference>
<dbReference type="PROSITE" id="PS00143">
    <property type="entry name" value="INSULINASE"/>
    <property type="match status" value="1"/>
</dbReference>
<reference evidence="8 9" key="1">
    <citation type="submission" date="2016-08" db="EMBL/GenBank/DDBJ databases">
        <title>A Parts List for Fungal Cellulosomes Revealed by Comparative Genomics.</title>
        <authorList>
            <consortium name="DOE Joint Genome Institute"/>
            <person name="Haitjema C.H."/>
            <person name="Gilmore S.P."/>
            <person name="Henske J.K."/>
            <person name="Solomon K.V."/>
            <person name="De Groot R."/>
            <person name="Kuo A."/>
            <person name="Mondo S.J."/>
            <person name="Salamov A.A."/>
            <person name="Labutti K."/>
            <person name="Zhao Z."/>
            <person name="Chiniquy J."/>
            <person name="Barry K."/>
            <person name="Brewer H.M."/>
            <person name="Purvine S.O."/>
            <person name="Wright A.T."/>
            <person name="Boxma B."/>
            <person name="Van Alen T."/>
            <person name="Hackstein J.H."/>
            <person name="Baker S.E."/>
            <person name="Grigoriev I.V."/>
            <person name="O'Malley M.A."/>
        </authorList>
    </citation>
    <scope>NUCLEOTIDE SEQUENCE [LARGE SCALE GENOMIC DNA]</scope>
    <source>
        <strain evidence="8 9">G1</strain>
    </source>
</reference>